<evidence type="ECO:0000256" key="4">
    <source>
        <dbReference type="ARBA" id="ARBA00023163"/>
    </source>
</evidence>
<accession>A0A5C6EFN7</accession>
<keyword evidence="8" id="KW-1185">Reference proteome</keyword>
<dbReference type="GO" id="GO:0006352">
    <property type="term" value="P:DNA-templated transcription initiation"/>
    <property type="evidence" value="ECO:0007669"/>
    <property type="project" value="InterPro"/>
</dbReference>
<keyword evidence="4" id="KW-0804">Transcription</keyword>
<dbReference type="SUPFAM" id="SSF88946">
    <property type="entry name" value="Sigma2 domain of RNA polymerase sigma factors"/>
    <property type="match status" value="1"/>
</dbReference>
<dbReference type="InterPro" id="IPR036388">
    <property type="entry name" value="WH-like_DNA-bd_sf"/>
</dbReference>
<gene>
    <name evidence="7" type="ORF">Poly51_51250</name>
</gene>
<organism evidence="7 8">
    <name type="scientific">Rubripirellula tenax</name>
    <dbReference type="NCBI Taxonomy" id="2528015"/>
    <lineage>
        <taxon>Bacteria</taxon>
        <taxon>Pseudomonadati</taxon>
        <taxon>Planctomycetota</taxon>
        <taxon>Planctomycetia</taxon>
        <taxon>Pirellulales</taxon>
        <taxon>Pirellulaceae</taxon>
        <taxon>Rubripirellula</taxon>
    </lineage>
</organism>
<dbReference type="Gene3D" id="1.10.10.10">
    <property type="entry name" value="Winged helix-like DNA-binding domain superfamily/Winged helix DNA-binding domain"/>
    <property type="match status" value="1"/>
</dbReference>
<evidence type="ECO:0000256" key="1">
    <source>
        <dbReference type="ARBA" id="ARBA00010641"/>
    </source>
</evidence>
<keyword evidence="2" id="KW-0805">Transcription regulation</keyword>
<dbReference type="SUPFAM" id="SSF88659">
    <property type="entry name" value="Sigma3 and sigma4 domains of RNA polymerase sigma factors"/>
    <property type="match status" value="1"/>
</dbReference>
<comment type="caution">
    <text evidence="7">The sequence shown here is derived from an EMBL/GenBank/DDBJ whole genome shotgun (WGS) entry which is preliminary data.</text>
</comment>
<proteinExistence type="inferred from homology"/>
<evidence type="ECO:0000256" key="3">
    <source>
        <dbReference type="ARBA" id="ARBA00023082"/>
    </source>
</evidence>
<name>A0A5C6EFN7_9BACT</name>
<dbReference type="NCBIfam" id="TIGR02937">
    <property type="entry name" value="sigma70-ECF"/>
    <property type="match status" value="1"/>
</dbReference>
<dbReference type="GO" id="GO:0016987">
    <property type="term" value="F:sigma factor activity"/>
    <property type="evidence" value="ECO:0007669"/>
    <property type="project" value="UniProtKB-KW"/>
</dbReference>
<dbReference type="InterPro" id="IPR013324">
    <property type="entry name" value="RNA_pol_sigma_r3/r4-like"/>
</dbReference>
<dbReference type="InterPro" id="IPR013249">
    <property type="entry name" value="RNA_pol_sigma70_r4_t2"/>
</dbReference>
<dbReference type="AlphaFoldDB" id="A0A5C6EFN7"/>
<dbReference type="PANTHER" id="PTHR43133">
    <property type="entry name" value="RNA POLYMERASE ECF-TYPE SIGMA FACTO"/>
    <property type="match status" value="1"/>
</dbReference>
<dbReference type="EMBL" id="SJPW01000007">
    <property type="protein sequence ID" value="TWU47325.1"/>
    <property type="molecule type" value="Genomic_DNA"/>
</dbReference>
<dbReference type="PANTHER" id="PTHR43133:SF51">
    <property type="entry name" value="RNA POLYMERASE SIGMA FACTOR"/>
    <property type="match status" value="1"/>
</dbReference>
<dbReference type="Gene3D" id="1.10.1740.10">
    <property type="match status" value="1"/>
</dbReference>
<feature type="region of interest" description="Disordered" evidence="5">
    <location>
        <begin position="109"/>
        <end position="134"/>
    </location>
</feature>
<comment type="similarity">
    <text evidence="1">Belongs to the sigma-70 factor family. ECF subfamily.</text>
</comment>
<dbReference type="Pfam" id="PF08281">
    <property type="entry name" value="Sigma70_r4_2"/>
    <property type="match status" value="1"/>
</dbReference>
<evidence type="ECO:0000313" key="8">
    <source>
        <dbReference type="Proteomes" id="UP000318288"/>
    </source>
</evidence>
<dbReference type="CDD" id="cd06171">
    <property type="entry name" value="Sigma70_r4"/>
    <property type="match status" value="1"/>
</dbReference>
<dbReference type="InterPro" id="IPR013325">
    <property type="entry name" value="RNA_pol_sigma_r2"/>
</dbReference>
<evidence type="ECO:0000256" key="2">
    <source>
        <dbReference type="ARBA" id="ARBA00023015"/>
    </source>
</evidence>
<dbReference type="InterPro" id="IPR039425">
    <property type="entry name" value="RNA_pol_sigma-70-like"/>
</dbReference>
<dbReference type="Proteomes" id="UP000318288">
    <property type="component" value="Unassembled WGS sequence"/>
</dbReference>
<feature type="domain" description="RNA polymerase sigma factor 70 region 4 type 2" evidence="6">
    <location>
        <begin position="139"/>
        <end position="192"/>
    </location>
</feature>
<reference evidence="7 8" key="1">
    <citation type="submission" date="2019-02" db="EMBL/GenBank/DDBJ databases">
        <title>Deep-cultivation of Planctomycetes and their phenomic and genomic characterization uncovers novel biology.</title>
        <authorList>
            <person name="Wiegand S."/>
            <person name="Jogler M."/>
            <person name="Boedeker C."/>
            <person name="Pinto D."/>
            <person name="Vollmers J."/>
            <person name="Rivas-Marin E."/>
            <person name="Kohn T."/>
            <person name="Peeters S.H."/>
            <person name="Heuer A."/>
            <person name="Rast P."/>
            <person name="Oberbeckmann S."/>
            <person name="Bunk B."/>
            <person name="Jeske O."/>
            <person name="Meyerdierks A."/>
            <person name="Storesund J.E."/>
            <person name="Kallscheuer N."/>
            <person name="Luecker S."/>
            <person name="Lage O.M."/>
            <person name="Pohl T."/>
            <person name="Merkel B.J."/>
            <person name="Hornburger P."/>
            <person name="Mueller R.-W."/>
            <person name="Bruemmer F."/>
            <person name="Labrenz M."/>
            <person name="Spormann A.M."/>
            <person name="Op Den Camp H."/>
            <person name="Overmann J."/>
            <person name="Amann R."/>
            <person name="Jetten M.S.M."/>
            <person name="Mascher T."/>
            <person name="Medema M.H."/>
            <person name="Devos D.P."/>
            <person name="Kaster A.-K."/>
            <person name="Ovreas L."/>
            <person name="Rohde M."/>
            <person name="Galperin M.Y."/>
            <person name="Jogler C."/>
        </authorList>
    </citation>
    <scope>NUCLEOTIDE SEQUENCE [LARGE SCALE GENOMIC DNA]</scope>
    <source>
        <strain evidence="7 8">Poly51</strain>
    </source>
</reference>
<dbReference type="GO" id="GO:0003677">
    <property type="term" value="F:DNA binding"/>
    <property type="evidence" value="ECO:0007669"/>
    <property type="project" value="InterPro"/>
</dbReference>
<keyword evidence="3" id="KW-0731">Sigma factor</keyword>
<dbReference type="InterPro" id="IPR014284">
    <property type="entry name" value="RNA_pol_sigma-70_dom"/>
</dbReference>
<sequence>MIGAFRVSLSEVDRALLQRCLDQAPRAWQDFVDRFLGLVVHVANHTAQSRGLTIDMATRDDLVADVFLTLVAGDYAVLRRFRRNSSLATYLTVVSRRVIARRLTQSAAEVSASGQSSNGQAGGEGNGHHESDISRIDDREEIQQLMMRLDSTEANVVRMYHLEGKSYDEISRAVGMSLNSVGPVLSRARDKMKNGRG</sequence>
<evidence type="ECO:0000313" key="7">
    <source>
        <dbReference type="EMBL" id="TWU47325.1"/>
    </source>
</evidence>
<evidence type="ECO:0000259" key="6">
    <source>
        <dbReference type="Pfam" id="PF08281"/>
    </source>
</evidence>
<evidence type="ECO:0000256" key="5">
    <source>
        <dbReference type="SAM" id="MobiDB-lite"/>
    </source>
</evidence>
<protein>
    <submittedName>
        <fullName evidence="7">RNA polymerase sigma factor</fullName>
    </submittedName>
</protein>